<feature type="domain" description="Pycsar effector protein" evidence="9">
    <location>
        <begin position="9"/>
        <end position="165"/>
    </location>
</feature>
<evidence type="ECO:0000256" key="4">
    <source>
        <dbReference type="ARBA" id="ARBA00022741"/>
    </source>
</evidence>
<evidence type="ECO:0000256" key="7">
    <source>
        <dbReference type="ARBA" id="ARBA00023136"/>
    </source>
</evidence>
<evidence type="ECO:0000256" key="8">
    <source>
        <dbReference type="SAM" id="Phobius"/>
    </source>
</evidence>
<protein>
    <recommendedName>
        <fullName evidence="9">Pycsar effector protein domain-containing protein</fullName>
    </recommendedName>
</protein>
<sequence>MKKLKLSFLQNELNRVSEWIRFSDKKSAFLSAYYSGIFLGIISYKDSVICSISKFQSWRLFFYIAVISIAAGLFILGMFFLISSVFPRLKNTNTDKSLFYFGNISKLKLIDYFNEMEKLTEDETKKQISEQIYTNSIIATQKMNYVKNSTKALFVLVIFVFILVLM</sequence>
<dbReference type="InterPro" id="IPR043760">
    <property type="entry name" value="PycTM_dom"/>
</dbReference>
<keyword evidence="5 8" id="KW-1133">Transmembrane helix</keyword>
<dbReference type="GO" id="GO:0000166">
    <property type="term" value="F:nucleotide binding"/>
    <property type="evidence" value="ECO:0007669"/>
    <property type="project" value="UniProtKB-KW"/>
</dbReference>
<comment type="subcellular location">
    <subcellularLocation>
        <location evidence="1">Cell membrane</location>
    </subcellularLocation>
</comment>
<feature type="transmembrane region" description="Helical" evidence="8">
    <location>
        <begin position="60"/>
        <end position="82"/>
    </location>
</feature>
<keyword evidence="2" id="KW-1003">Cell membrane</keyword>
<evidence type="ECO:0000256" key="2">
    <source>
        <dbReference type="ARBA" id="ARBA00022475"/>
    </source>
</evidence>
<evidence type="ECO:0000259" key="9">
    <source>
        <dbReference type="Pfam" id="PF18967"/>
    </source>
</evidence>
<evidence type="ECO:0000313" key="11">
    <source>
        <dbReference type="Proteomes" id="UP000228750"/>
    </source>
</evidence>
<keyword evidence="6" id="KW-0051">Antiviral defense</keyword>
<keyword evidence="3 8" id="KW-0812">Transmembrane</keyword>
<feature type="transmembrane region" description="Helical" evidence="8">
    <location>
        <begin position="27"/>
        <end position="44"/>
    </location>
</feature>
<evidence type="ECO:0000256" key="6">
    <source>
        <dbReference type="ARBA" id="ARBA00023118"/>
    </source>
</evidence>
<name>A0A2M7V506_9BACT</name>
<feature type="transmembrane region" description="Helical" evidence="8">
    <location>
        <begin position="148"/>
        <end position="165"/>
    </location>
</feature>
<dbReference type="GO" id="GO:0005886">
    <property type="term" value="C:plasma membrane"/>
    <property type="evidence" value="ECO:0007669"/>
    <property type="project" value="UniProtKB-SubCell"/>
</dbReference>
<evidence type="ECO:0000313" key="10">
    <source>
        <dbReference type="EMBL" id="PIZ93572.1"/>
    </source>
</evidence>
<keyword evidence="4" id="KW-0547">Nucleotide-binding</keyword>
<dbReference type="EMBL" id="PFPJ01000045">
    <property type="protein sequence ID" value="PIZ93572.1"/>
    <property type="molecule type" value="Genomic_DNA"/>
</dbReference>
<gene>
    <name evidence="10" type="ORF">COX82_02420</name>
</gene>
<organism evidence="10 11">
    <name type="scientific">Candidatus Magasanikbacteria bacterium CG_4_10_14_0_2_um_filter_41_10</name>
    <dbReference type="NCBI Taxonomy" id="1974638"/>
    <lineage>
        <taxon>Bacteria</taxon>
        <taxon>Candidatus Magasanikiibacteriota</taxon>
    </lineage>
</organism>
<reference evidence="11" key="1">
    <citation type="submission" date="2017-09" db="EMBL/GenBank/DDBJ databases">
        <title>Depth-based differentiation of microbial function through sediment-hosted aquifers and enrichment of novel symbionts in the deep terrestrial subsurface.</title>
        <authorList>
            <person name="Probst A.J."/>
            <person name="Ladd B."/>
            <person name="Jarett J.K."/>
            <person name="Geller-Mcgrath D.E."/>
            <person name="Sieber C.M.K."/>
            <person name="Emerson J.B."/>
            <person name="Anantharaman K."/>
            <person name="Thomas B.C."/>
            <person name="Malmstrom R."/>
            <person name="Stieglmeier M."/>
            <person name="Klingl A."/>
            <person name="Woyke T."/>
            <person name="Ryan C.M."/>
            <person name="Banfield J.F."/>
        </authorList>
    </citation>
    <scope>NUCLEOTIDE SEQUENCE [LARGE SCALE GENOMIC DNA]</scope>
</reference>
<keyword evidence="7 8" id="KW-0472">Membrane</keyword>
<accession>A0A2M7V506</accession>
<comment type="caution">
    <text evidence="10">The sequence shown here is derived from an EMBL/GenBank/DDBJ whole genome shotgun (WGS) entry which is preliminary data.</text>
</comment>
<evidence type="ECO:0000256" key="1">
    <source>
        <dbReference type="ARBA" id="ARBA00004236"/>
    </source>
</evidence>
<proteinExistence type="predicted"/>
<evidence type="ECO:0000256" key="3">
    <source>
        <dbReference type="ARBA" id="ARBA00022692"/>
    </source>
</evidence>
<dbReference type="AlphaFoldDB" id="A0A2M7V506"/>
<evidence type="ECO:0000256" key="5">
    <source>
        <dbReference type="ARBA" id="ARBA00022989"/>
    </source>
</evidence>
<dbReference type="GO" id="GO:0051607">
    <property type="term" value="P:defense response to virus"/>
    <property type="evidence" value="ECO:0007669"/>
    <property type="project" value="UniProtKB-KW"/>
</dbReference>
<dbReference type="Pfam" id="PF18967">
    <property type="entry name" value="PycTM"/>
    <property type="match status" value="1"/>
</dbReference>
<dbReference type="Proteomes" id="UP000228750">
    <property type="component" value="Unassembled WGS sequence"/>
</dbReference>